<feature type="compositionally biased region" description="Polar residues" evidence="5">
    <location>
        <begin position="2151"/>
        <end position="2162"/>
    </location>
</feature>
<feature type="compositionally biased region" description="Polar residues" evidence="5">
    <location>
        <begin position="1984"/>
        <end position="1999"/>
    </location>
</feature>
<dbReference type="InterPro" id="IPR021726">
    <property type="entry name" value="THO_THOC2_N"/>
</dbReference>
<feature type="domain" description="THO complex subunit 2 N-terminal" evidence="8">
    <location>
        <begin position="127"/>
        <end position="853"/>
    </location>
</feature>
<evidence type="ECO:0000256" key="5">
    <source>
        <dbReference type="SAM" id="MobiDB-lite"/>
    </source>
</evidence>
<name>A0AAE0X775_9PEZI</name>
<dbReference type="GO" id="GO:0006397">
    <property type="term" value="P:mRNA processing"/>
    <property type="evidence" value="ECO:0007669"/>
    <property type="project" value="InterPro"/>
</dbReference>
<feature type="compositionally biased region" description="Basic and acidic residues" evidence="5">
    <location>
        <begin position="1683"/>
        <end position="1764"/>
    </location>
</feature>
<dbReference type="EMBL" id="JAULSO010000002">
    <property type="protein sequence ID" value="KAK3687381.1"/>
    <property type="molecule type" value="Genomic_DNA"/>
</dbReference>
<keyword evidence="4" id="KW-0539">Nucleus</keyword>
<evidence type="ECO:0000259" key="8">
    <source>
        <dbReference type="Pfam" id="PF16134"/>
    </source>
</evidence>
<dbReference type="Pfam" id="PF16134">
    <property type="entry name" value="THOC2_N"/>
    <property type="match status" value="1"/>
</dbReference>
<feature type="compositionally biased region" description="Low complexity" evidence="5">
    <location>
        <begin position="2187"/>
        <end position="2200"/>
    </location>
</feature>
<evidence type="ECO:0000256" key="3">
    <source>
        <dbReference type="ARBA" id="ARBA00019596"/>
    </source>
</evidence>
<feature type="region of interest" description="Disordered" evidence="5">
    <location>
        <begin position="1558"/>
        <end position="2462"/>
    </location>
</feature>
<feature type="domain" description="THO complex subunitTHOC2 C-terminal" evidence="6">
    <location>
        <begin position="1194"/>
        <end position="1518"/>
    </location>
</feature>
<dbReference type="GO" id="GO:0000445">
    <property type="term" value="C:THO complex part of transcription export complex"/>
    <property type="evidence" value="ECO:0007669"/>
    <property type="project" value="TreeGrafter"/>
</dbReference>
<comment type="subcellular location">
    <subcellularLocation>
        <location evidence="1">Nucleus</location>
    </subcellularLocation>
</comment>
<dbReference type="PANTHER" id="PTHR21597">
    <property type="entry name" value="THO2 PROTEIN"/>
    <property type="match status" value="1"/>
</dbReference>
<dbReference type="PANTHER" id="PTHR21597:SF0">
    <property type="entry name" value="THO COMPLEX SUBUNIT 2"/>
    <property type="match status" value="1"/>
</dbReference>
<comment type="similarity">
    <text evidence="2">Belongs to the THOC2 family.</text>
</comment>
<dbReference type="Pfam" id="PF11732">
    <property type="entry name" value="Thoc2"/>
    <property type="match status" value="1"/>
</dbReference>
<gene>
    <name evidence="9" type="ORF">B0T22DRAFT_377646</name>
</gene>
<evidence type="ECO:0000256" key="4">
    <source>
        <dbReference type="ARBA" id="ARBA00023242"/>
    </source>
</evidence>
<feature type="region of interest" description="Disordered" evidence="5">
    <location>
        <begin position="573"/>
        <end position="595"/>
    </location>
</feature>
<dbReference type="GO" id="GO:0006406">
    <property type="term" value="P:mRNA export from nucleus"/>
    <property type="evidence" value="ECO:0007669"/>
    <property type="project" value="InterPro"/>
</dbReference>
<organism evidence="9 10">
    <name type="scientific">Podospora appendiculata</name>
    <dbReference type="NCBI Taxonomy" id="314037"/>
    <lineage>
        <taxon>Eukaryota</taxon>
        <taxon>Fungi</taxon>
        <taxon>Dikarya</taxon>
        <taxon>Ascomycota</taxon>
        <taxon>Pezizomycotina</taxon>
        <taxon>Sordariomycetes</taxon>
        <taxon>Sordariomycetidae</taxon>
        <taxon>Sordariales</taxon>
        <taxon>Podosporaceae</taxon>
        <taxon>Podospora</taxon>
    </lineage>
</organism>
<feature type="compositionally biased region" description="Basic and acidic residues" evidence="5">
    <location>
        <begin position="585"/>
        <end position="595"/>
    </location>
</feature>
<dbReference type="InterPro" id="IPR021418">
    <property type="entry name" value="THO_THOC2_C"/>
</dbReference>
<evidence type="ECO:0000259" key="7">
    <source>
        <dbReference type="Pfam" id="PF11732"/>
    </source>
</evidence>
<feature type="compositionally biased region" description="Basic and acidic residues" evidence="5">
    <location>
        <begin position="1782"/>
        <end position="1823"/>
    </location>
</feature>
<sequence length="2462" mass="272563">MPPKRKRNDRGGPGDPDSSRPSPHRPANMNLGQHDRGYDGSRGRGGGRNPRRGGDRRDSSQSFGGPSNGPSSSAPLAPSPMTPAARRPSSSSSSAPVPIVTAASAFVAALPSAPPSPIQPGYDFSIITDERVSNWAKGARQDVINHGIQSRDDEDLIEVTTIFQELIHSVADGRLSGADAGNVVKEIMGPEPEPEDMGALAFDPHTLFLDTVSTFMDVEAGPILPQLRDFMIASEVSPSLMRIVLDPPILQALDLIRDTFVRMGIRQSTNLLYRQANYNLLREETEGFSKLVTELYTTSNAEPPSSEVVQAAFNKVMGLIGTFDLHPGRVLDVTLDVFASVLIKQFRFFIKFLRVSSWWPRTENKTSSGTFSGGLPLWALPDHFNWVTDPDEEKSLEELRLKRDIAFWERARQIKMNAFFELSGRQLTTSEEERLANGLHDGSDPSIEQDWIKITKTLPPSGNRDAAQMLGFKLRFYTSEARAPEDVLPANLLYLIALLIKVGFISLTDLWNHTWPVDEEMENVKQLRLKELEEKEKKNRPGGATNALMMAGALPDDMPPPGMSRRDAALNRTEGADPKAAADAAEDKPKLPEPDDQKVGLLRHLLTIGAIPESLFILGRYDWILQAHPDLLPLIHRILSHSIETVFQQSLPVHSAPLDCPLKKLPDPDQSGVPKGSVRLSSPVTKRALKWPFPDKADHSEGISYRFYWEEWADNVPVCQTVDDIFTLCDTLLNIAGVTIGQDAALVAKLASIGSKSLADDQSPSNVARWLDLLKRLLVPCLSLGEPNSSIAEKVWDMLKQYPIHVRYNVYAEWYEGSVSRLEPIKKAFARTRLETLSTMKRLSLTNIPQMAKTLAKTAYPSPGIVCKVALLQIESYSNLIEAFVECAKYFTDLGYDVLVWSVLSSLGGQQRSRTQETSVLLTSKWLQALSRFSGKVFQRYSNMDPTPILRYVNDQLFKGNSTDLVILKELISSMGGVVSDVDFTDAQLHAMTGGEVLRRETLISLGDKRSVSTRSADRFMKAMVNAKLAGSFLVNIAQYRQNAIYKVLDSNAHIKYLATLVDDTHLVLLQFLDLVRSNLDEDTFNRLVPGVIQLMRDFGLEAGLAFMIGRASLRSGMKNPKSIRESPKDSQTVKAAADIDGDVSMESASEEVPEKAAADEKEGRGTDNSLSKVVNALQSVIDEIPSVLPDRTWRYLSPAGYVFFWSLQLGDLSFPMESYTAETHRLGKQLEAVRKDRTDMSRAGTDQRVKKQKDIMDRQQLLIQEKIREYELFSKTKLQIIRQFPSWFPAGMAKADAASDTLLEECILPRVRLSPLDAEYCFRLVKYLHECSASNFKLMSLYERLFNHNRLRAIIFTCTVREAEHLGRFLRHVLGDLSKWHGDKNAYEKEAFGPKDSQGNKGPRLGFASAFGDDGKPTAFVEHDAFRDLLFRWHKELNTALRSCLNGLEWMHIRNAITILKSVIDFFPAINFMADKFLDQLKTITEREGAPARGGAESEHEHRVDLSVTAQTAYSELQKRKSKWILVQAFRPAKMGDNERGFSVPANSGLRASAPEFRAPAARNQSAAEVEDGEVKDSKVSRAVNGYTNSKDSLPPKQLPPAKEPLKEGPPVQKPNMASAPSGRPVTPKPAPAVPALAPGSRPDSAKSSTLPPGGHGLPSRPELPSRPDVPFPGRITTDRFGQVHHDSRREPLPVRDPREFRAPREPRDPHAPREPLAPRESRDFRAPEATRPERPREFSVADRRPLDPVREPGRPLEREWPSRPEPPPRWVDPAAASDRAAPDRALPDRAMPDRPVPDRDSRQPRERTSHSSTRHDSRPPREPAAPTPPASATSQNEVQEPLINPERARLLAEADRPPLVDPARAALINDPREAARAAPRDQGRQRAPRIESPRPSDQSVSNAAQPDIVRDDRHVRHRHSDYHGSSRDMHVDNASHPRPDRNSERERENERAPAPRDPAHDTARDTTRDTARGSDHDGRLAQQDSNYGRLNAIQSIADTPPGPPSGPRGRGRNTARINTMNGPPGRPDNRFPGPEPIRPPSPERHPPTGPSSTRPRRGQYDNVGNTNSPTATVPPATGVHPDRIRQINHQQPPPVQVGIHPDRMNQIAPVPPPAAPSSHSRPPINTPDRPAMAAPNPSSRPAPLGPSTDFATPTGPSASNDRMRPGGSRQLRGIQNTLEKASADSGRGSSGLRMSRSRTNLAGSDAQILAGSSPVTTPIHERSDPLRDGSRQDSNADRIPRGPEPIQVVTDSRDGRVEINGGDYASRGDHERTSSSRREHHRSDRSNRASRRSSRERSTERGDREPKEPREYRDRRSGAPVIAPSGGREPERDAVPPRRSMRDSTGTSRDPLPGGRDMAPPRESGHRSHRNDGPPGPRGDVLPLGRNDIHSGRSEAVGGRGGEEYSGRSSSARGTGAPRDSRSRQGDERGDPRGDDRGRKRRSEGGVDPAGSHQDKRPRR</sequence>
<protein>
    <recommendedName>
        <fullName evidence="3">THO complex subunit 2</fullName>
    </recommendedName>
</protein>
<reference evidence="9" key="1">
    <citation type="journal article" date="2023" name="Mol. Phylogenet. Evol.">
        <title>Genome-scale phylogeny and comparative genomics of the fungal order Sordariales.</title>
        <authorList>
            <person name="Hensen N."/>
            <person name="Bonometti L."/>
            <person name="Westerberg I."/>
            <person name="Brannstrom I.O."/>
            <person name="Guillou S."/>
            <person name="Cros-Aarteil S."/>
            <person name="Calhoun S."/>
            <person name="Haridas S."/>
            <person name="Kuo A."/>
            <person name="Mondo S."/>
            <person name="Pangilinan J."/>
            <person name="Riley R."/>
            <person name="LaButti K."/>
            <person name="Andreopoulos B."/>
            <person name="Lipzen A."/>
            <person name="Chen C."/>
            <person name="Yan M."/>
            <person name="Daum C."/>
            <person name="Ng V."/>
            <person name="Clum A."/>
            <person name="Steindorff A."/>
            <person name="Ohm R.A."/>
            <person name="Martin F."/>
            <person name="Silar P."/>
            <person name="Natvig D.O."/>
            <person name="Lalanne C."/>
            <person name="Gautier V."/>
            <person name="Ament-Velasquez S.L."/>
            <person name="Kruys A."/>
            <person name="Hutchinson M.I."/>
            <person name="Powell A.J."/>
            <person name="Barry K."/>
            <person name="Miller A.N."/>
            <person name="Grigoriev I.V."/>
            <person name="Debuchy R."/>
            <person name="Gladieux P."/>
            <person name="Hiltunen Thoren M."/>
            <person name="Johannesson H."/>
        </authorList>
    </citation>
    <scope>NUCLEOTIDE SEQUENCE</scope>
    <source>
        <strain evidence="9">CBS 314.62</strain>
    </source>
</reference>
<feature type="domain" description="THO complex subunitTHOC2 N-terminal" evidence="7">
    <location>
        <begin position="855"/>
        <end position="931"/>
    </location>
</feature>
<feature type="compositionally biased region" description="Low complexity" evidence="5">
    <location>
        <begin position="60"/>
        <end position="76"/>
    </location>
</feature>
<feature type="compositionally biased region" description="Basic and acidic residues" evidence="5">
    <location>
        <begin position="2268"/>
        <end position="2319"/>
    </location>
</feature>
<accession>A0AAE0X775</accession>
<evidence type="ECO:0000256" key="2">
    <source>
        <dbReference type="ARBA" id="ARBA00007857"/>
    </source>
</evidence>
<feature type="compositionally biased region" description="Basic and acidic residues" evidence="5">
    <location>
        <begin position="1872"/>
        <end position="1896"/>
    </location>
</feature>
<feature type="region of interest" description="Disordered" evidence="5">
    <location>
        <begin position="1"/>
        <end position="95"/>
    </location>
</feature>
<feature type="compositionally biased region" description="Polar residues" evidence="5">
    <location>
        <begin position="1897"/>
        <end position="1906"/>
    </location>
</feature>
<reference evidence="9" key="2">
    <citation type="submission" date="2023-06" db="EMBL/GenBank/DDBJ databases">
        <authorList>
            <consortium name="Lawrence Berkeley National Laboratory"/>
            <person name="Haridas S."/>
            <person name="Hensen N."/>
            <person name="Bonometti L."/>
            <person name="Westerberg I."/>
            <person name="Brannstrom I.O."/>
            <person name="Guillou S."/>
            <person name="Cros-Aarteil S."/>
            <person name="Calhoun S."/>
            <person name="Kuo A."/>
            <person name="Mondo S."/>
            <person name="Pangilinan J."/>
            <person name="Riley R."/>
            <person name="Labutti K."/>
            <person name="Andreopoulos B."/>
            <person name="Lipzen A."/>
            <person name="Chen C."/>
            <person name="Yanf M."/>
            <person name="Daum C."/>
            <person name="Ng V."/>
            <person name="Clum A."/>
            <person name="Steindorff A."/>
            <person name="Ohm R."/>
            <person name="Martin F."/>
            <person name="Silar P."/>
            <person name="Natvig D."/>
            <person name="Lalanne C."/>
            <person name="Gautier V."/>
            <person name="Ament-Velasquez S.L."/>
            <person name="Kruys A."/>
            <person name="Hutchinson M.I."/>
            <person name="Powell A.J."/>
            <person name="Barry K."/>
            <person name="Miller A.N."/>
            <person name="Grigoriev I.V."/>
            <person name="Debuchy R."/>
            <person name="Gladieux P."/>
            <person name="Thoren M.H."/>
            <person name="Johannesson H."/>
        </authorList>
    </citation>
    <scope>NUCLEOTIDE SEQUENCE</scope>
    <source>
        <strain evidence="9">CBS 314.62</strain>
    </source>
</reference>
<feature type="compositionally biased region" description="Low complexity" evidence="5">
    <location>
        <begin position="82"/>
        <end position="95"/>
    </location>
</feature>
<keyword evidence="10" id="KW-1185">Reference proteome</keyword>
<evidence type="ECO:0000313" key="10">
    <source>
        <dbReference type="Proteomes" id="UP001270362"/>
    </source>
</evidence>
<feature type="compositionally biased region" description="Basic and acidic residues" evidence="5">
    <location>
        <begin position="33"/>
        <end position="42"/>
    </location>
</feature>
<feature type="compositionally biased region" description="Basic and acidic residues" evidence="5">
    <location>
        <begin position="1848"/>
        <end position="1860"/>
    </location>
</feature>
<evidence type="ECO:0000313" key="9">
    <source>
        <dbReference type="EMBL" id="KAK3687381.1"/>
    </source>
</evidence>
<evidence type="ECO:0000259" key="6">
    <source>
        <dbReference type="Pfam" id="PF11262"/>
    </source>
</evidence>
<comment type="caution">
    <text evidence="9">The sequence shown here is derived from an EMBL/GenBank/DDBJ whole genome shotgun (WGS) entry which is preliminary data.</text>
</comment>
<proteinExistence type="inferred from homology"/>
<feature type="compositionally biased region" description="Low complexity" evidence="5">
    <location>
        <begin position="2409"/>
        <end position="2419"/>
    </location>
</feature>
<feature type="compositionally biased region" description="Polar residues" evidence="5">
    <location>
        <begin position="2064"/>
        <end position="2073"/>
    </location>
</feature>
<dbReference type="InterPro" id="IPR032302">
    <property type="entry name" value="THOC2_N"/>
</dbReference>
<feature type="compositionally biased region" description="Basic and acidic residues" evidence="5">
    <location>
        <begin position="2361"/>
        <end position="2374"/>
    </location>
</feature>
<dbReference type="Pfam" id="PF11262">
    <property type="entry name" value="Tho2"/>
    <property type="match status" value="1"/>
</dbReference>
<dbReference type="InterPro" id="IPR040007">
    <property type="entry name" value="Tho2"/>
</dbReference>
<feature type="compositionally biased region" description="Basic and acidic residues" evidence="5">
    <location>
        <begin position="2221"/>
        <end position="2243"/>
    </location>
</feature>
<feature type="region of interest" description="Disordered" evidence="5">
    <location>
        <begin position="1144"/>
        <end position="1170"/>
    </location>
</feature>
<feature type="compositionally biased region" description="Basic and acidic residues" evidence="5">
    <location>
        <begin position="1923"/>
        <end position="1981"/>
    </location>
</feature>
<feature type="compositionally biased region" description="Basic and acidic residues" evidence="5">
    <location>
        <begin position="2330"/>
        <end position="2344"/>
    </location>
</feature>
<evidence type="ECO:0000256" key="1">
    <source>
        <dbReference type="ARBA" id="ARBA00004123"/>
    </source>
</evidence>
<feature type="compositionally biased region" description="Basic and acidic residues" evidence="5">
    <location>
        <begin position="1153"/>
        <end position="1166"/>
    </location>
</feature>
<feature type="compositionally biased region" description="Basic and acidic residues" evidence="5">
    <location>
        <begin position="2421"/>
        <end position="2440"/>
    </location>
</feature>
<dbReference type="Proteomes" id="UP001270362">
    <property type="component" value="Unassembled WGS sequence"/>
</dbReference>
<dbReference type="GO" id="GO:0003729">
    <property type="term" value="F:mRNA binding"/>
    <property type="evidence" value="ECO:0007669"/>
    <property type="project" value="TreeGrafter"/>
</dbReference>